<evidence type="ECO:0000256" key="1">
    <source>
        <dbReference type="ARBA" id="ARBA00022729"/>
    </source>
</evidence>
<dbReference type="EMBL" id="AVCJ01000017">
    <property type="protein sequence ID" value="KFL36406.1"/>
    <property type="molecule type" value="Genomic_DNA"/>
</dbReference>
<dbReference type="InterPro" id="IPR029058">
    <property type="entry name" value="AB_hydrolase_fold"/>
</dbReference>
<evidence type="ECO:0000313" key="5">
    <source>
        <dbReference type="Proteomes" id="UP000029085"/>
    </source>
</evidence>
<sequence>MSRWFFAALLIGVLPVAQAVEQRLEFEIEGQKRRVLLFVPDEPSAEPRTLVVVFHGRGDDDRAFARAVRLHQDWPKAIVAYPRGELRENSTQRGWQYRPGDQGDRDLALTDRLLEELSRRHGTQPEKTHVAGFSNGGHFTLLLMAERPHAFATFTVIGSVAPGFSSESPPKPVLYLFGRGEDRRYREDWAGTVEALARHNRTQGPLTKFMGCCHLQSPSAKGAPFVFGTYGAGHIWPSQGNQWLKEFSQHPWPSP</sequence>
<dbReference type="PANTHER" id="PTHR43037">
    <property type="entry name" value="UNNAMED PRODUCT-RELATED"/>
    <property type="match status" value="1"/>
</dbReference>
<keyword evidence="5" id="KW-1185">Reference proteome</keyword>
<dbReference type="SUPFAM" id="SSF53474">
    <property type="entry name" value="alpha/beta-Hydrolases"/>
    <property type="match status" value="1"/>
</dbReference>
<organism evidence="4 5">
    <name type="scientific">Arenimonas donghaensis DSM 18148 = HO3-R19</name>
    <dbReference type="NCBI Taxonomy" id="1121014"/>
    <lineage>
        <taxon>Bacteria</taxon>
        <taxon>Pseudomonadati</taxon>
        <taxon>Pseudomonadota</taxon>
        <taxon>Gammaproteobacteria</taxon>
        <taxon>Lysobacterales</taxon>
        <taxon>Lysobacteraceae</taxon>
        <taxon>Arenimonas</taxon>
    </lineage>
</organism>
<evidence type="ECO:0008006" key="6">
    <source>
        <dbReference type="Google" id="ProtNLM"/>
    </source>
</evidence>
<dbReference type="InterPro" id="IPR050955">
    <property type="entry name" value="Plant_Biomass_Hydrol_Est"/>
</dbReference>
<evidence type="ECO:0000256" key="3">
    <source>
        <dbReference type="SAM" id="SignalP"/>
    </source>
</evidence>
<dbReference type="OrthoDB" id="9764953at2"/>
<dbReference type="InterPro" id="IPR000801">
    <property type="entry name" value="Esterase-like"/>
</dbReference>
<proteinExistence type="predicted"/>
<keyword evidence="1 3" id="KW-0732">Signal</keyword>
<reference evidence="5" key="1">
    <citation type="submission" date="2013-08" db="EMBL/GenBank/DDBJ databases">
        <title>Genome sequencing of Arenimonas donghaensis.</title>
        <authorList>
            <person name="Chen F."/>
            <person name="Wang G."/>
        </authorList>
    </citation>
    <scope>NUCLEOTIDE SEQUENCE [LARGE SCALE GENOMIC DNA]</scope>
    <source>
        <strain evidence="5">HO3-R19</strain>
    </source>
</reference>
<protein>
    <recommendedName>
        <fullName evidence="6">Phospholipase/carboxylesterase/thioesterase domain-containing protein</fullName>
    </recommendedName>
</protein>
<accession>A0A087MHQ3</accession>
<dbReference type="PANTHER" id="PTHR43037:SF5">
    <property type="entry name" value="FERULOYL ESTERASE"/>
    <property type="match status" value="1"/>
</dbReference>
<dbReference type="GO" id="GO:0016787">
    <property type="term" value="F:hydrolase activity"/>
    <property type="evidence" value="ECO:0007669"/>
    <property type="project" value="UniProtKB-KW"/>
</dbReference>
<evidence type="ECO:0000313" key="4">
    <source>
        <dbReference type="EMBL" id="KFL36406.1"/>
    </source>
</evidence>
<dbReference type="Gene3D" id="3.40.50.1820">
    <property type="entry name" value="alpha/beta hydrolase"/>
    <property type="match status" value="1"/>
</dbReference>
<dbReference type="Proteomes" id="UP000029085">
    <property type="component" value="Unassembled WGS sequence"/>
</dbReference>
<gene>
    <name evidence="4" type="ORF">N788_13255</name>
</gene>
<evidence type="ECO:0000256" key="2">
    <source>
        <dbReference type="ARBA" id="ARBA00022801"/>
    </source>
</evidence>
<dbReference type="RefSeq" id="WP_034223863.1">
    <property type="nucleotide sequence ID" value="NZ_AVCJ01000017.1"/>
</dbReference>
<feature type="chain" id="PRO_5001826269" description="Phospholipase/carboxylesterase/thioesterase domain-containing protein" evidence="3">
    <location>
        <begin position="20"/>
        <end position="255"/>
    </location>
</feature>
<dbReference type="STRING" id="1121014.N788_13255"/>
<feature type="signal peptide" evidence="3">
    <location>
        <begin position="1"/>
        <end position="19"/>
    </location>
</feature>
<dbReference type="PATRIC" id="fig|1121014.3.peg.1712"/>
<dbReference type="AlphaFoldDB" id="A0A087MHQ3"/>
<name>A0A087MHQ3_9GAMM</name>
<dbReference type="Pfam" id="PF00756">
    <property type="entry name" value="Esterase"/>
    <property type="match status" value="1"/>
</dbReference>
<comment type="caution">
    <text evidence="4">The sequence shown here is derived from an EMBL/GenBank/DDBJ whole genome shotgun (WGS) entry which is preliminary data.</text>
</comment>
<reference evidence="4 5" key="2">
    <citation type="journal article" date="2015" name="Stand. Genomic Sci.">
        <title>High quality draft genomic sequence of Arenimonas donghaensis DSM 18148(T).</title>
        <authorList>
            <person name="Chen F."/>
            <person name="Wang H."/>
            <person name="Cao Y."/>
            <person name="Li X."/>
            <person name="Wang G."/>
        </authorList>
    </citation>
    <scope>NUCLEOTIDE SEQUENCE [LARGE SCALE GENOMIC DNA]</scope>
    <source>
        <strain evidence="4 5">HO3-R19</strain>
    </source>
</reference>
<keyword evidence="2" id="KW-0378">Hydrolase</keyword>